<accession>A0A437MSG1</accession>
<name>A0A437MSG1_9SPHI</name>
<comment type="caution">
    <text evidence="1">The sequence shown here is derived from an EMBL/GenBank/DDBJ whole genome shotgun (WGS) entry which is preliminary data.</text>
</comment>
<dbReference type="AlphaFoldDB" id="A0A437MSG1"/>
<evidence type="ECO:0008006" key="3">
    <source>
        <dbReference type="Google" id="ProtNLM"/>
    </source>
</evidence>
<dbReference type="PROSITE" id="PS51257">
    <property type="entry name" value="PROKAR_LIPOPROTEIN"/>
    <property type="match status" value="1"/>
</dbReference>
<proteinExistence type="predicted"/>
<keyword evidence="2" id="KW-1185">Reference proteome</keyword>
<dbReference type="EMBL" id="SACK01000004">
    <property type="protein sequence ID" value="RVU00592.1"/>
    <property type="molecule type" value="Genomic_DNA"/>
</dbReference>
<organism evidence="1 2">
    <name type="scientific">Mucilaginibacter limnophilus</name>
    <dbReference type="NCBI Taxonomy" id="1932778"/>
    <lineage>
        <taxon>Bacteria</taxon>
        <taxon>Pseudomonadati</taxon>
        <taxon>Bacteroidota</taxon>
        <taxon>Sphingobacteriia</taxon>
        <taxon>Sphingobacteriales</taxon>
        <taxon>Sphingobacteriaceae</taxon>
        <taxon>Mucilaginibacter</taxon>
    </lineage>
</organism>
<dbReference type="RefSeq" id="WP_127704933.1">
    <property type="nucleotide sequence ID" value="NZ_SACK01000004.1"/>
</dbReference>
<reference evidence="1 2" key="1">
    <citation type="submission" date="2019-01" db="EMBL/GenBank/DDBJ databases">
        <authorList>
            <person name="Chen W.-M."/>
        </authorList>
    </citation>
    <scope>NUCLEOTIDE SEQUENCE [LARGE SCALE GENOMIC DNA]</scope>
    <source>
        <strain evidence="1 2">YBJ-36</strain>
    </source>
</reference>
<evidence type="ECO:0000313" key="2">
    <source>
        <dbReference type="Proteomes" id="UP000282759"/>
    </source>
</evidence>
<dbReference type="Proteomes" id="UP000282759">
    <property type="component" value="Unassembled WGS sequence"/>
</dbReference>
<protein>
    <recommendedName>
        <fullName evidence="3">Viral A-type inclusion protein</fullName>
    </recommendedName>
</protein>
<gene>
    <name evidence="1" type="ORF">EOD41_11360</name>
</gene>
<evidence type="ECO:0000313" key="1">
    <source>
        <dbReference type="EMBL" id="RVU00592.1"/>
    </source>
</evidence>
<dbReference type="OrthoDB" id="1436925at2"/>
<sequence>MKKTLILFAATAIISSGCKDSKNEEQQEKQLFTEVMAIHDDLMGYESTLMENKKKLDSLAKNPTLKDSAEILDRNLTTADDAMGEWMHQFDPDYSGKPHDEAMKYLQQQKQEIQKVDTLTKKAVSESGRFISTHK</sequence>